<keyword evidence="3" id="KW-1185">Reference proteome</keyword>
<evidence type="ECO:0000256" key="1">
    <source>
        <dbReference type="SAM" id="MobiDB-lite"/>
    </source>
</evidence>
<comment type="caution">
    <text evidence="2">The sequence shown here is derived from an EMBL/GenBank/DDBJ whole genome shotgun (WGS) entry which is preliminary data.</text>
</comment>
<sequence length="50" mass="5209">MPAATPLQSDHVAPTRPPPTPAFPRPARTPRSQASPARPFPSPTPATSVP</sequence>
<dbReference type="AlphaFoldDB" id="A0AAX6HKV6"/>
<keyword evidence="2" id="KW-0418">Kinase</keyword>
<gene>
    <name evidence="2" type="ORF">M6B38_307575</name>
</gene>
<dbReference type="Proteomes" id="UP001140949">
    <property type="component" value="Unassembled WGS sequence"/>
</dbReference>
<organism evidence="2 3">
    <name type="scientific">Iris pallida</name>
    <name type="common">Sweet iris</name>
    <dbReference type="NCBI Taxonomy" id="29817"/>
    <lineage>
        <taxon>Eukaryota</taxon>
        <taxon>Viridiplantae</taxon>
        <taxon>Streptophyta</taxon>
        <taxon>Embryophyta</taxon>
        <taxon>Tracheophyta</taxon>
        <taxon>Spermatophyta</taxon>
        <taxon>Magnoliopsida</taxon>
        <taxon>Liliopsida</taxon>
        <taxon>Asparagales</taxon>
        <taxon>Iridaceae</taxon>
        <taxon>Iridoideae</taxon>
        <taxon>Irideae</taxon>
        <taxon>Iris</taxon>
    </lineage>
</organism>
<protein>
    <submittedName>
        <fullName evidence="2">Proline-rich receptor-like protein kinase PERK2</fullName>
    </submittedName>
</protein>
<dbReference type="EMBL" id="JANAVB010008752">
    <property type="protein sequence ID" value="KAJ6841378.1"/>
    <property type="molecule type" value="Genomic_DNA"/>
</dbReference>
<name>A0AAX6HKV6_IRIPA</name>
<dbReference type="GO" id="GO:0016301">
    <property type="term" value="F:kinase activity"/>
    <property type="evidence" value="ECO:0007669"/>
    <property type="project" value="UniProtKB-KW"/>
</dbReference>
<accession>A0AAX6HKV6</accession>
<reference evidence="2" key="1">
    <citation type="journal article" date="2023" name="GigaByte">
        <title>Genome assembly of the bearded iris, Iris pallida Lam.</title>
        <authorList>
            <person name="Bruccoleri R.E."/>
            <person name="Oakeley E.J."/>
            <person name="Faust A.M.E."/>
            <person name="Altorfer M."/>
            <person name="Dessus-Babus S."/>
            <person name="Burckhardt D."/>
            <person name="Oertli M."/>
            <person name="Naumann U."/>
            <person name="Petersen F."/>
            <person name="Wong J."/>
        </authorList>
    </citation>
    <scope>NUCLEOTIDE SEQUENCE</scope>
    <source>
        <strain evidence="2">GSM-AAB239-AS_SAM_17_03QT</strain>
    </source>
</reference>
<evidence type="ECO:0000313" key="2">
    <source>
        <dbReference type="EMBL" id="KAJ6841378.1"/>
    </source>
</evidence>
<reference evidence="2" key="2">
    <citation type="submission" date="2023-04" db="EMBL/GenBank/DDBJ databases">
        <authorList>
            <person name="Bruccoleri R.E."/>
            <person name="Oakeley E.J."/>
            <person name="Faust A.-M."/>
            <person name="Dessus-Babus S."/>
            <person name="Altorfer M."/>
            <person name="Burckhardt D."/>
            <person name="Oertli M."/>
            <person name="Naumann U."/>
            <person name="Petersen F."/>
            <person name="Wong J."/>
        </authorList>
    </citation>
    <scope>NUCLEOTIDE SEQUENCE</scope>
    <source>
        <strain evidence="2">GSM-AAB239-AS_SAM_17_03QT</strain>
        <tissue evidence="2">Leaf</tissue>
    </source>
</reference>
<feature type="region of interest" description="Disordered" evidence="1">
    <location>
        <begin position="1"/>
        <end position="50"/>
    </location>
</feature>
<proteinExistence type="predicted"/>
<keyword evidence="2" id="KW-0675">Receptor</keyword>
<keyword evidence="2" id="KW-0808">Transferase</keyword>
<evidence type="ECO:0000313" key="3">
    <source>
        <dbReference type="Proteomes" id="UP001140949"/>
    </source>
</evidence>
<feature type="compositionally biased region" description="Pro residues" evidence="1">
    <location>
        <begin position="15"/>
        <end position="24"/>
    </location>
</feature>